<dbReference type="RefSeq" id="WP_078693712.1">
    <property type="nucleotide sequence ID" value="NZ_FUWX01000008.1"/>
</dbReference>
<dbReference type="InterPro" id="IPR018211">
    <property type="entry name" value="ADH_Fe_CS"/>
</dbReference>
<proteinExistence type="inferred from homology"/>
<dbReference type="SUPFAM" id="SSF56796">
    <property type="entry name" value="Dehydroquinate synthase-like"/>
    <property type="match status" value="1"/>
</dbReference>
<dbReference type="STRING" id="180163.SAMN02745174_01220"/>
<dbReference type="FunFam" id="1.20.1090.10:FF:000001">
    <property type="entry name" value="Aldehyde-alcohol dehydrogenase"/>
    <property type="match status" value="1"/>
</dbReference>
<dbReference type="InterPro" id="IPR039697">
    <property type="entry name" value="Alcohol_dehydrogenase_Fe"/>
</dbReference>
<sequence length="385" mass="42139">MLQMRKIYWPSINILGPGSLKEAILETKKMNLGKALIVTDKVLYKNGVFELLKNELETNNLDYCVFTDINPNPTTENIHKGLNEYIKNNCTYIIALGGGSPQDGGKAIGILATNGGKITDYDGLFKSKHKSAPIISINTTAGTASEVTINYVITDEIRKIKMVMVDPNSLATIAVNDPLLMVGKPKDLTGATGMDALTHAIEAYITKGAYELSDTLSLEAIKLIGQSLEKAVANGEDLEARSQMAWGSYIAGLAFSNCGLGLVHSMAHQLGSQYDLPHGTANAILLPIVMKYNISENYEKFEKIAKALGRNLNNKSSEEKAYEAILAVEELSNKINIPKLKDTDFNMEDIPKLSKQAFEDICLGGNPREVSIEDIQNLYKKAYNK</sequence>
<keyword evidence="2" id="KW-0560">Oxidoreductase</keyword>
<dbReference type="CDD" id="cd08188">
    <property type="entry name" value="PDDH"/>
    <property type="match status" value="1"/>
</dbReference>
<dbReference type="FunFam" id="3.40.50.1970:FF:000003">
    <property type="entry name" value="Alcohol dehydrogenase, iron-containing"/>
    <property type="match status" value="1"/>
</dbReference>
<keyword evidence="7" id="KW-1185">Reference proteome</keyword>
<dbReference type="Gene3D" id="3.40.50.1970">
    <property type="match status" value="1"/>
</dbReference>
<dbReference type="Gene3D" id="1.20.1090.10">
    <property type="entry name" value="Dehydroquinate synthase-like - alpha domain"/>
    <property type="match status" value="1"/>
</dbReference>
<evidence type="ECO:0000256" key="3">
    <source>
        <dbReference type="ARBA" id="ARBA00023027"/>
    </source>
</evidence>
<name>A0A1T4MH39_9FUSO</name>
<accession>A0A1T4MH39</accession>
<gene>
    <name evidence="6" type="ORF">SAMN02745174_01220</name>
</gene>
<protein>
    <submittedName>
        <fullName evidence="6">Alcohol dehydrogenase, class IV</fullName>
    </submittedName>
</protein>
<dbReference type="Pfam" id="PF25137">
    <property type="entry name" value="ADH_Fe_C"/>
    <property type="match status" value="1"/>
</dbReference>
<evidence type="ECO:0000256" key="1">
    <source>
        <dbReference type="ARBA" id="ARBA00007358"/>
    </source>
</evidence>
<dbReference type="PANTHER" id="PTHR11496">
    <property type="entry name" value="ALCOHOL DEHYDROGENASE"/>
    <property type="match status" value="1"/>
</dbReference>
<evidence type="ECO:0000313" key="7">
    <source>
        <dbReference type="Proteomes" id="UP000191153"/>
    </source>
</evidence>
<dbReference type="Pfam" id="PF00465">
    <property type="entry name" value="Fe-ADH"/>
    <property type="match status" value="1"/>
</dbReference>
<evidence type="ECO:0000259" key="4">
    <source>
        <dbReference type="Pfam" id="PF00465"/>
    </source>
</evidence>
<evidence type="ECO:0000259" key="5">
    <source>
        <dbReference type="Pfam" id="PF25137"/>
    </source>
</evidence>
<evidence type="ECO:0000256" key="2">
    <source>
        <dbReference type="ARBA" id="ARBA00023002"/>
    </source>
</evidence>
<dbReference type="EMBL" id="FUWX01000008">
    <property type="protein sequence ID" value="SJZ66171.1"/>
    <property type="molecule type" value="Genomic_DNA"/>
</dbReference>
<reference evidence="6 7" key="1">
    <citation type="submission" date="2017-02" db="EMBL/GenBank/DDBJ databases">
        <authorList>
            <person name="Peterson S.W."/>
        </authorList>
    </citation>
    <scope>NUCLEOTIDE SEQUENCE [LARGE SCALE GENOMIC DNA]</scope>
    <source>
        <strain evidence="6 7">ATCC 700028</strain>
    </source>
</reference>
<feature type="domain" description="Fe-containing alcohol dehydrogenase-like C-terminal" evidence="5">
    <location>
        <begin position="191"/>
        <end position="383"/>
    </location>
</feature>
<organism evidence="6 7">
    <name type="scientific">Cetobacterium ceti</name>
    <dbReference type="NCBI Taxonomy" id="180163"/>
    <lineage>
        <taxon>Bacteria</taxon>
        <taxon>Fusobacteriati</taxon>
        <taxon>Fusobacteriota</taxon>
        <taxon>Fusobacteriia</taxon>
        <taxon>Fusobacteriales</taxon>
        <taxon>Fusobacteriaceae</taxon>
        <taxon>Cetobacterium</taxon>
    </lineage>
</organism>
<dbReference type="InterPro" id="IPR056798">
    <property type="entry name" value="ADH_Fe_C"/>
</dbReference>
<evidence type="ECO:0000313" key="6">
    <source>
        <dbReference type="EMBL" id="SJZ66171.1"/>
    </source>
</evidence>
<keyword evidence="3" id="KW-0520">NAD</keyword>
<feature type="domain" description="Alcohol dehydrogenase iron-type/glycerol dehydrogenase GldA" evidence="4">
    <location>
        <begin position="10"/>
        <end position="178"/>
    </location>
</feature>
<dbReference type="GO" id="GO:0046872">
    <property type="term" value="F:metal ion binding"/>
    <property type="evidence" value="ECO:0007669"/>
    <property type="project" value="InterPro"/>
</dbReference>
<dbReference type="PANTHER" id="PTHR11496:SF102">
    <property type="entry name" value="ALCOHOL DEHYDROGENASE 4"/>
    <property type="match status" value="1"/>
</dbReference>
<dbReference type="OrthoDB" id="9815791at2"/>
<dbReference type="GO" id="GO:0004022">
    <property type="term" value="F:alcohol dehydrogenase (NAD+) activity"/>
    <property type="evidence" value="ECO:0007669"/>
    <property type="project" value="TreeGrafter"/>
</dbReference>
<dbReference type="PROSITE" id="PS00060">
    <property type="entry name" value="ADH_IRON_2"/>
    <property type="match status" value="1"/>
</dbReference>
<dbReference type="AlphaFoldDB" id="A0A1T4MH39"/>
<comment type="similarity">
    <text evidence="1">Belongs to the iron-containing alcohol dehydrogenase family.</text>
</comment>
<dbReference type="InterPro" id="IPR001670">
    <property type="entry name" value="ADH_Fe/GldA"/>
</dbReference>
<dbReference type="Proteomes" id="UP000191153">
    <property type="component" value="Unassembled WGS sequence"/>
</dbReference>